<dbReference type="KEGG" id="cex:CSE_03060"/>
<feature type="transmembrane region" description="Helical" evidence="1">
    <location>
        <begin position="169"/>
        <end position="190"/>
    </location>
</feature>
<feature type="transmembrane region" description="Helical" evidence="1">
    <location>
        <begin position="196"/>
        <end position="215"/>
    </location>
</feature>
<dbReference type="Proteomes" id="UP000004793">
    <property type="component" value="Chromosome"/>
</dbReference>
<keyword evidence="1" id="KW-1133">Transmembrane helix</keyword>
<feature type="transmembrane region" description="Helical" evidence="1">
    <location>
        <begin position="133"/>
        <end position="157"/>
    </location>
</feature>
<protein>
    <submittedName>
        <fullName evidence="2">Hypothetical membrane protein</fullName>
    </submittedName>
</protein>
<dbReference type="AlphaFoldDB" id="A0A7U6GDJ2"/>
<reference evidence="2 3" key="1">
    <citation type="submission" date="2011-01" db="EMBL/GenBank/DDBJ databases">
        <title>Whole genome sequence of Caldisericum exile AZM16c01.</title>
        <authorList>
            <person name="Narita-Yamada S."/>
            <person name="Kawakoshi A."/>
            <person name="Nakamura S."/>
            <person name="Sasagawa M."/>
            <person name="Fukada J."/>
            <person name="Sekine M."/>
            <person name="Kato Y."/>
            <person name="Fukai R."/>
            <person name="Sasaki K."/>
            <person name="Hanamaki A."/>
            <person name="Narita H."/>
            <person name="Konno Y."/>
            <person name="Mori K."/>
            <person name="Yamazaki S."/>
            <person name="Suzuki K."/>
            <person name="Fujita N."/>
        </authorList>
    </citation>
    <scope>NUCLEOTIDE SEQUENCE [LARGE SCALE GENOMIC DNA]</scope>
    <source>
        <strain evidence="3">DSM 21853 / NBRC 104410 / AZM16c01</strain>
    </source>
</reference>
<accession>A0A7U6GDJ2</accession>
<dbReference type="RefSeq" id="WP_014452839.1">
    <property type="nucleotide sequence ID" value="NC_017096.1"/>
</dbReference>
<evidence type="ECO:0000313" key="2">
    <source>
        <dbReference type="EMBL" id="BAL80432.1"/>
    </source>
</evidence>
<evidence type="ECO:0000313" key="3">
    <source>
        <dbReference type="Proteomes" id="UP000004793"/>
    </source>
</evidence>
<keyword evidence="1" id="KW-0812">Transmembrane</keyword>
<keyword evidence="3" id="KW-1185">Reference proteome</keyword>
<dbReference type="InterPro" id="IPR007354">
    <property type="entry name" value="CruF-like"/>
</dbReference>
<sequence>MKSKTSEDRFATLIKFLILFLLPLVYENIGMNFGGPLGVRYHYAEFFRPKVFGLPMLVWIFWVIFIFTGYGLTNCIIKNILREKYLQFISKKLNILFAVVLDGFIVTTFDLFIDPVAVRFGLWSWENVNNGYFGVPFGNFIGWFVIVSTTTLLLRFVDKFYSSKLDNRLINLSPYVYILLLSVFFISSVVFYSIELALSSLLFSSVIVAFSLYLFSKSNFDKL</sequence>
<evidence type="ECO:0000256" key="1">
    <source>
        <dbReference type="SAM" id="Phobius"/>
    </source>
</evidence>
<dbReference type="PANTHER" id="PTHR39419">
    <property type="entry name" value="SLL0814 PROTEIN"/>
    <property type="match status" value="1"/>
</dbReference>
<dbReference type="PANTHER" id="PTHR39419:SF1">
    <property type="entry name" value="SLL0814 PROTEIN"/>
    <property type="match status" value="1"/>
</dbReference>
<dbReference type="EMBL" id="AP012051">
    <property type="protein sequence ID" value="BAL80432.1"/>
    <property type="molecule type" value="Genomic_DNA"/>
</dbReference>
<proteinExistence type="predicted"/>
<keyword evidence="1" id="KW-0472">Membrane</keyword>
<organism evidence="2 3">
    <name type="scientific">Caldisericum exile (strain DSM 21853 / NBRC 104410 / AZM16c01)</name>
    <dbReference type="NCBI Taxonomy" id="511051"/>
    <lineage>
        <taxon>Bacteria</taxon>
        <taxon>Pseudomonadati</taxon>
        <taxon>Caldisericota/Cryosericota group</taxon>
        <taxon>Caldisericota</taxon>
        <taxon>Caldisericia</taxon>
        <taxon>Caldisericales</taxon>
        <taxon>Caldisericaceae</taxon>
        <taxon>Caldisericum</taxon>
    </lineage>
</organism>
<feature type="transmembrane region" description="Helical" evidence="1">
    <location>
        <begin position="51"/>
        <end position="72"/>
    </location>
</feature>
<gene>
    <name evidence="2" type="ordered locus">CSE_03060</name>
</gene>
<name>A0A7U6GDJ2_CALEA</name>
<feature type="transmembrane region" description="Helical" evidence="1">
    <location>
        <begin position="12"/>
        <end position="31"/>
    </location>
</feature>
<dbReference type="Pfam" id="PF04240">
    <property type="entry name" value="Caroten_synth"/>
    <property type="match status" value="1"/>
</dbReference>
<feature type="transmembrane region" description="Helical" evidence="1">
    <location>
        <begin position="93"/>
        <end position="113"/>
    </location>
</feature>